<feature type="transmembrane region" description="Helical" evidence="2">
    <location>
        <begin position="6"/>
        <end position="26"/>
    </location>
</feature>
<dbReference type="EMBL" id="JARJCM010000659">
    <property type="protein sequence ID" value="KAJ7016000.1"/>
    <property type="molecule type" value="Genomic_DNA"/>
</dbReference>
<name>A0AAD6RXB2_9AGAR</name>
<keyword evidence="2" id="KW-1133">Transmembrane helix</keyword>
<organism evidence="3 4">
    <name type="scientific">Mycena alexandri</name>
    <dbReference type="NCBI Taxonomy" id="1745969"/>
    <lineage>
        <taxon>Eukaryota</taxon>
        <taxon>Fungi</taxon>
        <taxon>Dikarya</taxon>
        <taxon>Basidiomycota</taxon>
        <taxon>Agaricomycotina</taxon>
        <taxon>Agaricomycetes</taxon>
        <taxon>Agaricomycetidae</taxon>
        <taxon>Agaricales</taxon>
        <taxon>Marasmiineae</taxon>
        <taxon>Mycenaceae</taxon>
        <taxon>Mycena</taxon>
    </lineage>
</organism>
<dbReference type="CDD" id="cd12087">
    <property type="entry name" value="TM_EGFR-like"/>
    <property type="match status" value="1"/>
</dbReference>
<comment type="caution">
    <text evidence="3">The sequence shown here is derived from an EMBL/GenBank/DDBJ whole genome shotgun (WGS) entry which is preliminary data.</text>
</comment>
<sequence>MSIGLIVGIVVGVLALIGVVVVLFCWRRRARTPAMHALGSEIFDPANHGQVVHSSMPSSQRTSMTSVRHPEMAVAPSASYGYPRPPVMVQGVYVQQQPASYQQPPVVYQHPPPVVYQQPVAYQHPPPVAYQQPVAYQHPAPVAYQQPPPVAYEQPSPVAYDEQSAYGGVLSDSRSGTPQPTVPEPPSKLAREDMIWQRNAAASSAHTPIEGGSSAIAPTRTQVHSREPSSADLYGDTETLAPPSYYAE</sequence>
<evidence type="ECO:0000313" key="4">
    <source>
        <dbReference type="Proteomes" id="UP001218188"/>
    </source>
</evidence>
<gene>
    <name evidence="3" type="ORF">C8F04DRAFT_1283304</name>
</gene>
<keyword evidence="4" id="KW-1185">Reference proteome</keyword>
<keyword evidence="2" id="KW-0472">Membrane</keyword>
<feature type="region of interest" description="Disordered" evidence="1">
    <location>
        <begin position="168"/>
        <end position="248"/>
    </location>
</feature>
<evidence type="ECO:0000256" key="2">
    <source>
        <dbReference type="SAM" id="Phobius"/>
    </source>
</evidence>
<accession>A0AAD6RXB2</accession>
<dbReference type="AlphaFoldDB" id="A0AAD6RXB2"/>
<reference evidence="3" key="1">
    <citation type="submission" date="2023-03" db="EMBL/GenBank/DDBJ databases">
        <title>Massive genome expansion in bonnet fungi (Mycena s.s.) driven by repeated elements and novel gene families across ecological guilds.</title>
        <authorList>
            <consortium name="Lawrence Berkeley National Laboratory"/>
            <person name="Harder C.B."/>
            <person name="Miyauchi S."/>
            <person name="Viragh M."/>
            <person name="Kuo A."/>
            <person name="Thoen E."/>
            <person name="Andreopoulos B."/>
            <person name="Lu D."/>
            <person name="Skrede I."/>
            <person name="Drula E."/>
            <person name="Henrissat B."/>
            <person name="Morin E."/>
            <person name="Kohler A."/>
            <person name="Barry K."/>
            <person name="LaButti K."/>
            <person name="Morin E."/>
            <person name="Salamov A."/>
            <person name="Lipzen A."/>
            <person name="Mereny Z."/>
            <person name="Hegedus B."/>
            <person name="Baldrian P."/>
            <person name="Stursova M."/>
            <person name="Weitz H."/>
            <person name="Taylor A."/>
            <person name="Grigoriev I.V."/>
            <person name="Nagy L.G."/>
            <person name="Martin F."/>
            <person name="Kauserud H."/>
        </authorList>
    </citation>
    <scope>NUCLEOTIDE SEQUENCE</scope>
    <source>
        <strain evidence="3">CBHHK200</strain>
    </source>
</reference>
<proteinExistence type="predicted"/>
<evidence type="ECO:0000256" key="1">
    <source>
        <dbReference type="SAM" id="MobiDB-lite"/>
    </source>
</evidence>
<keyword evidence="2" id="KW-0812">Transmembrane</keyword>
<evidence type="ECO:0000313" key="3">
    <source>
        <dbReference type="EMBL" id="KAJ7016000.1"/>
    </source>
</evidence>
<dbReference type="Proteomes" id="UP001218188">
    <property type="component" value="Unassembled WGS sequence"/>
</dbReference>
<protein>
    <submittedName>
        <fullName evidence="3">Uncharacterized protein</fullName>
    </submittedName>
</protein>